<dbReference type="EMBL" id="JBBCAQ010000022">
    <property type="protein sequence ID" value="KAK7590747.1"/>
    <property type="molecule type" value="Genomic_DNA"/>
</dbReference>
<reference evidence="1 2" key="1">
    <citation type="submission" date="2024-03" db="EMBL/GenBank/DDBJ databases">
        <title>Adaptation during the transition from Ophiocordyceps entomopathogen to insect associate is accompanied by gene loss and intensified selection.</title>
        <authorList>
            <person name="Ward C.M."/>
            <person name="Onetto C.A."/>
            <person name="Borneman A.R."/>
        </authorList>
    </citation>
    <scope>NUCLEOTIDE SEQUENCE [LARGE SCALE GENOMIC DNA]</scope>
    <source>
        <strain evidence="1">AWRI1</strain>
        <tissue evidence="1">Single Adult Female</tissue>
    </source>
</reference>
<sequence>MNLDVKVTPRVKCGFASPMPPRPQIHHFQLKTLWHPEPGATKVELLQSPPVHLEISAGANNLSTDANIIENTAKFIICNENVVNIFNNQENSLVTNFRATKFEKDIREKLVHFEIESQSLLQVVEEKPTKMKRRYRKHQRYHVNFNKP</sequence>
<name>A0AAN9Y4E1_9HEMI</name>
<protein>
    <submittedName>
        <fullName evidence="1">Uncharacterized protein</fullName>
    </submittedName>
</protein>
<keyword evidence="2" id="KW-1185">Reference proteome</keyword>
<dbReference type="Proteomes" id="UP001367676">
    <property type="component" value="Unassembled WGS sequence"/>
</dbReference>
<organism evidence="1 2">
    <name type="scientific">Parthenolecanium corni</name>
    <dbReference type="NCBI Taxonomy" id="536013"/>
    <lineage>
        <taxon>Eukaryota</taxon>
        <taxon>Metazoa</taxon>
        <taxon>Ecdysozoa</taxon>
        <taxon>Arthropoda</taxon>
        <taxon>Hexapoda</taxon>
        <taxon>Insecta</taxon>
        <taxon>Pterygota</taxon>
        <taxon>Neoptera</taxon>
        <taxon>Paraneoptera</taxon>
        <taxon>Hemiptera</taxon>
        <taxon>Sternorrhyncha</taxon>
        <taxon>Coccoidea</taxon>
        <taxon>Coccidae</taxon>
        <taxon>Parthenolecanium</taxon>
    </lineage>
</organism>
<accession>A0AAN9Y4E1</accession>
<evidence type="ECO:0000313" key="2">
    <source>
        <dbReference type="Proteomes" id="UP001367676"/>
    </source>
</evidence>
<evidence type="ECO:0000313" key="1">
    <source>
        <dbReference type="EMBL" id="KAK7590747.1"/>
    </source>
</evidence>
<gene>
    <name evidence="1" type="ORF">V9T40_002360</name>
</gene>
<comment type="caution">
    <text evidence="1">The sequence shown here is derived from an EMBL/GenBank/DDBJ whole genome shotgun (WGS) entry which is preliminary data.</text>
</comment>
<dbReference type="AlphaFoldDB" id="A0AAN9Y4E1"/>
<proteinExistence type="predicted"/>